<evidence type="ECO:0000313" key="2">
    <source>
        <dbReference type="EMBL" id="PPQ87752.1"/>
    </source>
</evidence>
<accession>A0A409XAG5</accession>
<gene>
    <name evidence="2" type="ORF">CVT25_015179</name>
</gene>
<sequence>MTDAADTTAQRTDTPDAYEGHHNVYKGYHSVYDGHHNDDNAYGRATSDTAILSPPFF</sequence>
<evidence type="ECO:0000256" key="1">
    <source>
        <dbReference type="SAM" id="MobiDB-lite"/>
    </source>
</evidence>
<organism evidence="2 3">
    <name type="scientific">Psilocybe cyanescens</name>
    <dbReference type="NCBI Taxonomy" id="93625"/>
    <lineage>
        <taxon>Eukaryota</taxon>
        <taxon>Fungi</taxon>
        <taxon>Dikarya</taxon>
        <taxon>Basidiomycota</taxon>
        <taxon>Agaricomycotina</taxon>
        <taxon>Agaricomycetes</taxon>
        <taxon>Agaricomycetidae</taxon>
        <taxon>Agaricales</taxon>
        <taxon>Agaricineae</taxon>
        <taxon>Strophariaceae</taxon>
        <taxon>Psilocybe</taxon>
    </lineage>
</organism>
<feature type="non-terminal residue" evidence="2">
    <location>
        <position position="57"/>
    </location>
</feature>
<dbReference type="InParanoid" id="A0A409XAG5"/>
<feature type="compositionally biased region" description="Low complexity" evidence="1">
    <location>
        <begin position="1"/>
        <end position="17"/>
    </location>
</feature>
<protein>
    <submittedName>
        <fullName evidence="2">Uncharacterized protein</fullName>
    </submittedName>
</protein>
<name>A0A409XAG5_PSICY</name>
<dbReference type="EMBL" id="NHYD01002215">
    <property type="protein sequence ID" value="PPQ87752.1"/>
    <property type="molecule type" value="Genomic_DNA"/>
</dbReference>
<comment type="caution">
    <text evidence="2">The sequence shown here is derived from an EMBL/GenBank/DDBJ whole genome shotgun (WGS) entry which is preliminary data.</text>
</comment>
<feature type="region of interest" description="Disordered" evidence="1">
    <location>
        <begin position="1"/>
        <end position="21"/>
    </location>
</feature>
<dbReference type="AlphaFoldDB" id="A0A409XAG5"/>
<dbReference type="Proteomes" id="UP000283269">
    <property type="component" value="Unassembled WGS sequence"/>
</dbReference>
<evidence type="ECO:0000313" key="3">
    <source>
        <dbReference type="Proteomes" id="UP000283269"/>
    </source>
</evidence>
<proteinExistence type="predicted"/>
<reference evidence="2 3" key="1">
    <citation type="journal article" date="2018" name="Evol. Lett.">
        <title>Horizontal gene cluster transfer increased hallucinogenic mushroom diversity.</title>
        <authorList>
            <person name="Reynolds H.T."/>
            <person name="Vijayakumar V."/>
            <person name="Gluck-Thaler E."/>
            <person name="Korotkin H.B."/>
            <person name="Matheny P.B."/>
            <person name="Slot J.C."/>
        </authorList>
    </citation>
    <scope>NUCLEOTIDE SEQUENCE [LARGE SCALE GENOMIC DNA]</scope>
    <source>
        <strain evidence="2 3">2631</strain>
    </source>
</reference>
<keyword evidence="3" id="KW-1185">Reference proteome</keyword>